<reference evidence="2" key="1">
    <citation type="submission" date="2016-11" db="EMBL/GenBank/DDBJ databases">
        <title>Comparative genomic and phenotypic analysis of Granulibacter bethesdensis clinical isolates from patients with chronic granulomatous disease.</title>
        <authorList>
            <person name="Zarember K.A."/>
            <person name="Porcella S.F."/>
            <person name="Chu J."/>
            <person name="Ding L."/>
            <person name="Dahlstrom E."/>
            <person name="Barbian K."/>
            <person name="Martens C."/>
            <person name="Sykora L."/>
            <person name="Kramer S."/>
            <person name="Pettinato A.M."/>
            <person name="Hong H."/>
            <person name="Wald G."/>
            <person name="Berg L.J."/>
            <person name="Rogge L.S."/>
            <person name="Greenberg D.E."/>
            <person name="Falcone E.L."/>
            <person name="Neves J.F."/>
            <person name="Simoes M.J."/>
            <person name="Casal M."/>
            <person name="Rodriguez-Lopez F.C."/>
            <person name="Zelazny A."/>
            <person name="Gallin J.I."/>
            <person name="Holland S.M."/>
        </authorList>
    </citation>
    <scope>NUCLEOTIDE SEQUENCE [LARGE SCALE GENOMIC DNA]</scope>
    <source>
        <strain evidence="2">NIH9.1</strain>
    </source>
</reference>
<evidence type="ECO:0000313" key="2">
    <source>
        <dbReference type="Proteomes" id="UP000182373"/>
    </source>
</evidence>
<dbReference type="PANTHER" id="PTHR47328:SF1">
    <property type="entry name" value="RUTC FAMILY PROTEIN YOAB"/>
    <property type="match status" value="1"/>
</dbReference>
<proteinExistence type="predicted"/>
<dbReference type="AlphaFoldDB" id="A0AAC9K929"/>
<dbReference type="InterPro" id="IPR035709">
    <property type="entry name" value="YoaB-like"/>
</dbReference>
<dbReference type="Pfam" id="PF01042">
    <property type="entry name" value="Ribonuc_L-PSP"/>
    <property type="match status" value="1"/>
</dbReference>
<name>A0AAC9K929_9PROT</name>
<evidence type="ECO:0000313" key="1">
    <source>
        <dbReference type="EMBL" id="APH54176.1"/>
    </source>
</evidence>
<accession>A0AAC9K929</accession>
<dbReference type="Gene3D" id="3.30.1330.40">
    <property type="entry name" value="RutC-like"/>
    <property type="match status" value="1"/>
</dbReference>
<organism evidence="1 2">
    <name type="scientific">Granulibacter bethesdensis</name>
    <dbReference type="NCBI Taxonomy" id="364410"/>
    <lineage>
        <taxon>Bacteria</taxon>
        <taxon>Pseudomonadati</taxon>
        <taxon>Pseudomonadota</taxon>
        <taxon>Alphaproteobacteria</taxon>
        <taxon>Acetobacterales</taxon>
        <taxon>Acetobacteraceae</taxon>
        <taxon>Granulibacter</taxon>
    </lineage>
</organism>
<dbReference type="EMBL" id="CP018191">
    <property type="protein sequence ID" value="APH54176.1"/>
    <property type="molecule type" value="Genomic_DNA"/>
</dbReference>
<protein>
    <submittedName>
        <fullName evidence="1">Translation initiation inhibitor</fullName>
    </submittedName>
</protein>
<dbReference type="Proteomes" id="UP000182373">
    <property type="component" value="Chromosome"/>
</dbReference>
<dbReference type="InterPro" id="IPR035959">
    <property type="entry name" value="RutC-like_sf"/>
</dbReference>
<dbReference type="CDD" id="cd06150">
    <property type="entry name" value="YjgF_YER057c_UK114_like_2"/>
    <property type="match status" value="1"/>
</dbReference>
<dbReference type="SUPFAM" id="SSF55298">
    <property type="entry name" value="YjgF-like"/>
    <property type="match status" value="1"/>
</dbReference>
<dbReference type="PANTHER" id="PTHR47328">
    <property type="match status" value="1"/>
</dbReference>
<gene>
    <name evidence="1" type="ORF">GbCGDNIH9_0920</name>
</gene>
<sequence length="144" mass="15882">MNRQGRDAAHAAPDRATFSLIQGNIAMSKIIRTEPNSILSAAVEYHGFVYLQGVVAEDSTQDITGQTRQVLDRIDALLEQHGTDATRLLQAQVWLKNLADRPGFNAVWEEWIARHGGHPPVRACVQAELVDPKGLVEVMVTACR</sequence>
<dbReference type="InterPro" id="IPR006175">
    <property type="entry name" value="YjgF/YER057c/UK114"/>
</dbReference>